<dbReference type="OMA" id="VILRTHC"/>
<keyword evidence="3" id="KW-0521">NADP</keyword>
<evidence type="ECO:0000256" key="2">
    <source>
        <dbReference type="ARBA" id="ARBA00010371"/>
    </source>
</evidence>
<evidence type="ECO:0000256" key="5">
    <source>
        <dbReference type="ARBA" id="ARBA00023002"/>
    </source>
</evidence>
<dbReference type="SUPFAM" id="SSF51735">
    <property type="entry name" value="NAD(P)-binding Rossmann-fold domains"/>
    <property type="match status" value="1"/>
</dbReference>
<evidence type="ECO:0000256" key="3">
    <source>
        <dbReference type="ARBA" id="ARBA00022857"/>
    </source>
</evidence>
<evidence type="ECO:0000256" key="6">
    <source>
        <dbReference type="ARBA" id="ARBA00023128"/>
    </source>
</evidence>
<dbReference type="PANTHER" id="PTHR43981:SF2">
    <property type="entry name" value="ENOYL-[ACYL-CARRIER-PROTEIN] REDUCTASE, MITOCHONDRIAL"/>
    <property type="match status" value="1"/>
</dbReference>
<dbReference type="InterPro" id="IPR011032">
    <property type="entry name" value="GroES-like_sf"/>
</dbReference>
<evidence type="ECO:0000256" key="7">
    <source>
        <dbReference type="SAM" id="MobiDB-lite"/>
    </source>
</evidence>
<dbReference type="OrthoDB" id="7482721at2759"/>
<evidence type="ECO:0008006" key="10">
    <source>
        <dbReference type="Google" id="ProtNLM"/>
    </source>
</evidence>
<accession>Q2H8G0</accession>
<evidence type="ECO:0000256" key="4">
    <source>
        <dbReference type="ARBA" id="ARBA00022946"/>
    </source>
</evidence>
<dbReference type="GeneID" id="4388950"/>
<evidence type="ECO:0000313" key="8">
    <source>
        <dbReference type="EMBL" id="EAQ91559.1"/>
    </source>
</evidence>
<dbReference type="InterPro" id="IPR036291">
    <property type="entry name" value="NAD(P)-bd_dom_sf"/>
</dbReference>
<dbReference type="EMBL" id="CH408030">
    <property type="protein sequence ID" value="EAQ91559.1"/>
    <property type="molecule type" value="Genomic_DNA"/>
</dbReference>
<comment type="similarity">
    <text evidence="2">Belongs to the zinc-containing alcohol dehydrogenase family. Quinone oxidoreductase subfamily.</text>
</comment>
<dbReference type="Gene3D" id="3.40.50.720">
    <property type="entry name" value="NAD(P)-binding Rossmann-like Domain"/>
    <property type="match status" value="1"/>
</dbReference>
<organism evidence="8 9">
    <name type="scientific">Chaetomium globosum (strain ATCC 6205 / CBS 148.51 / DSM 1962 / NBRC 6347 / NRRL 1970)</name>
    <name type="common">Soil fungus</name>
    <dbReference type="NCBI Taxonomy" id="306901"/>
    <lineage>
        <taxon>Eukaryota</taxon>
        <taxon>Fungi</taxon>
        <taxon>Dikarya</taxon>
        <taxon>Ascomycota</taxon>
        <taxon>Pezizomycotina</taxon>
        <taxon>Sordariomycetes</taxon>
        <taxon>Sordariomycetidae</taxon>
        <taxon>Sordariales</taxon>
        <taxon>Chaetomiaceae</taxon>
        <taxon>Chaetomium</taxon>
    </lineage>
</organism>
<dbReference type="GO" id="GO:0005739">
    <property type="term" value="C:mitochondrion"/>
    <property type="evidence" value="ECO:0007669"/>
    <property type="project" value="UniProtKB-SubCell"/>
</dbReference>
<gene>
    <name evidence="8" type="ORF">CHGG_03494</name>
</gene>
<dbReference type="Gene3D" id="3.90.180.10">
    <property type="entry name" value="Medium-chain alcohol dehydrogenases, catalytic domain"/>
    <property type="match status" value="1"/>
</dbReference>
<evidence type="ECO:0000256" key="1">
    <source>
        <dbReference type="ARBA" id="ARBA00004173"/>
    </source>
</evidence>
<keyword evidence="4" id="KW-0809">Transit peptide</keyword>
<keyword evidence="9" id="KW-1185">Reference proteome</keyword>
<proteinExistence type="inferred from homology"/>
<dbReference type="InParanoid" id="Q2H8G0"/>
<keyword evidence="6" id="KW-0496">Mitochondrion</keyword>
<reference evidence="9" key="1">
    <citation type="journal article" date="2015" name="Genome Announc.">
        <title>Draft genome sequence of the cellulolytic fungus Chaetomium globosum.</title>
        <authorList>
            <person name="Cuomo C.A."/>
            <person name="Untereiner W.A."/>
            <person name="Ma L.-J."/>
            <person name="Grabherr M."/>
            <person name="Birren B.W."/>
        </authorList>
    </citation>
    <scope>NUCLEOTIDE SEQUENCE [LARGE SCALE GENOMIC DNA]</scope>
    <source>
        <strain evidence="9">ATCC 6205 / CBS 148.51 / DSM 1962 / NBRC 6347 / NRRL 1970</strain>
    </source>
</reference>
<feature type="region of interest" description="Disordered" evidence="7">
    <location>
        <begin position="76"/>
        <end position="106"/>
    </location>
</feature>
<name>Q2H8G0_CHAGB</name>
<protein>
    <recommendedName>
        <fullName evidence="10">Enoyl reductase (ER) domain-containing protein</fullName>
    </recommendedName>
</protein>
<sequence length="405" mass="43316">MASNQVVLTYSATSNSPAEVIQAHHDQDGPVPGDEKPLPEATALVTFLVAPINPQDVMAIAGRYPVKPEYRHLDNPIPGNDGVARVEATNPPPPTTTTNHNPLPQPGDLVIPQRHGLGTWRRHAILPLSALTRLPLPNMNPLTTPTPTATSTPSAMIPHITIDPIAASMLRTVFLPAYLLTEDMRALRPGDWVVQNAAGSTVAQVVAQFVRRKGARVVAVVRERERERDGGCGGGGMADVDVVLTEREVREGGVGASGELKAAAERGRVVLGLDAVFGAAGEALAGLLSRGATYVNYGSLGGVDGVVRVSQKMVFWNEVRFRNFRLSEQLGKRSVMEQEDLLGWLADLIARGELRAPVVERIPVPMDGSFVEAFQEKVKGVLAAAAEKKIGHRKHVLDFAGAGEV</sequence>
<dbReference type="VEuPathDB" id="FungiDB:CHGG_03494"/>
<dbReference type="Proteomes" id="UP000001056">
    <property type="component" value="Unassembled WGS sequence"/>
</dbReference>
<dbReference type="PANTHER" id="PTHR43981">
    <property type="entry name" value="ENOYL-[ACYL-CARRIER-PROTEIN] REDUCTASE, MITOCHONDRIAL"/>
    <property type="match status" value="1"/>
</dbReference>
<dbReference type="InterPro" id="IPR051034">
    <property type="entry name" value="Mito_Enoyl-ACP_Reductase"/>
</dbReference>
<dbReference type="AlphaFoldDB" id="Q2H8G0"/>
<dbReference type="GO" id="GO:0006631">
    <property type="term" value="P:fatty acid metabolic process"/>
    <property type="evidence" value="ECO:0007669"/>
    <property type="project" value="TreeGrafter"/>
</dbReference>
<dbReference type="GO" id="GO:0016491">
    <property type="term" value="F:oxidoreductase activity"/>
    <property type="evidence" value="ECO:0007669"/>
    <property type="project" value="UniProtKB-KW"/>
</dbReference>
<dbReference type="CDD" id="cd08290">
    <property type="entry name" value="ETR"/>
    <property type="match status" value="1"/>
</dbReference>
<comment type="subcellular location">
    <subcellularLocation>
        <location evidence="1">Mitochondrion</location>
    </subcellularLocation>
</comment>
<keyword evidence="5" id="KW-0560">Oxidoreductase</keyword>
<evidence type="ECO:0000313" key="9">
    <source>
        <dbReference type="Proteomes" id="UP000001056"/>
    </source>
</evidence>
<dbReference type="RefSeq" id="XP_001230010.1">
    <property type="nucleotide sequence ID" value="XM_001230009.1"/>
</dbReference>
<dbReference type="eggNOG" id="KOG0025">
    <property type="taxonomic scope" value="Eukaryota"/>
</dbReference>
<dbReference type="STRING" id="306901.Q2H8G0"/>
<dbReference type="SUPFAM" id="SSF50129">
    <property type="entry name" value="GroES-like"/>
    <property type="match status" value="1"/>
</dbReference>
<dbReference type="HOGENOM" id="CLU_026673_17_0_1"/>